<proteinExistence type="predicted"/>
<keyword evidence="1" id="KW-1133">Transmembrane helix</keyword>
<keyword evidence="1" id="KW-0812">Transmembrane</keyword>
<feature type="transmembrane region" description="Helical" evidence="1">
    <location>
        <begin position="66"/>
        <end position="89"/>
    </location>
</feature>
<name>A0A9P5XY95_9AGAR</name>
<dbReference type="Proteomes" id="UP000807353">
    <property type="component" value="Unassembled WGS sequence"/>
</dbReference>
<evidence type="ECO:0000256" key="1">
    <source>
        <dbReference type="SAM" id="Phobius"/>
    </source>
</evidence>
<dbReference type="AlphaFoldDB" id="A0A9P5XY95"/>
<dbReference type="OrthoDB" id="3064266at2759"/>
<protein>
    <submittedName>
        <fullName evidence="2">Uncharacterized protein</fullName>
    </submittedName>
</protein>
<evidence type="ECO:0000313" key="3">
    <source>
        <dbReference type="Proteomes" id="UP000807353"/>
    </source>
</evidence>
<keyword evidence="3" id="KW-1185">Reference proteome</keyword>
<reference evidence="2" key="1">
    <citation type="submission" date="2020-11" db="EMBL/GenBank/DDBJ databases">
        <authorList>
            <consortium name="DOE Joint Genome Institute"/>
            <person name="Ahrendt S."/>
            <person name="Riley R."/>
            <person name="Andreopoulos W."/>
            <person name="Labutti K."/>
            <person name="Pangilinan J."/>
            <person name="Ruiz-Duenas F.J."/>
            <person name="Barrasa J.M."/>
            <person name="Sanchez-Garcia M."/>
            <person name="Camarero S."/>
            <person name="Miyauchi S."/>
            <person name="Serrano A."/>
            <person name="Linde D."/>
            <person name="Babiker R."/>
            <person name="Drula E."/>
            <person name="Ayuso-Fernandez I."/>
            <person name="Pacheco R."/>
            <person name="Padilla G."/>
            <person name="Ferreira P."/>
            <person name="Barriuso J."/>
            <person name="Kellner H."/>
            <person name="Castanera R."/>
            <person name="Alfaro M."/>
            <person name="Ramirez L."/>
            <person name="Pisabarro A.G."/>
            <person name="Kuo A."/>
            <person name="Tritt A."/>
            <person name="Lipzen A."/>
            <person name="He G."/>
            <person name="Yan M."/>
            <person name="Ng V."/>
            <person name="Cullen D."/>
            <person name="Martin F."/>
            <person name="Rosso M.-N."/>
            <person name="Henrissat B."/>
            <person name="Hibbett D."/>
            <person name="Martinez A.T."/>
            <person name="Grigoriev I.V."/>
        </authorList>
    </citation>
    <scope>NUCLEOTIDE SEQUENCE</scope>
    <source>
        <strain evidence="2">CBS 247.69</strain>
    </source>
</reference>
<sequence length="182" mass="19634">MSKIVIPQLLVNSQPMNLGSMDPYHDYQMVPTDEKRAHICQQSQCNDGDECEASHKGCHGARLRRILLPLLVAFLTLCIILAFSCMGGGEIFGMGVEGLARRAAGDTTTDDDPFVHNKLYLIVILVGLFVVIILAIMLSAWCCKGVFQNPLCCPCYLCACCGGLACLECIGCGLCAEGLEQA</sequence>
<accession>A0A9P5XY95</accession>
<keyword evidence="1" id="KW-0472">Membrane</keyword>
<feature type="transmembrane region" description="Helical" evidence="1">
    <location>
        <begin position="119"/>
        <end position="141"/>
    </location>
</feature>
<comment type="caution">
    <text evidence="2">The sequence shown here is derived from an EMBL/GenBank/DDBJ whole genome shotgun (WGS) entry which is preliminary data.</text>
</comment>
<dbReference type="EMBL" id="MU150309">
    <property type="protein sequence ID" value="KAF9459843.1"/>
    <property type="molecule type" value="Genomic_DNA"/>
</dbReference>
<organism evidence="2 3">
    <name type="scientific">Collybia nuda</name>
    <dbReference type="NCBI Taxonomy" id="64659"/>
    <lineage>
        <taxon>Eukaryota</taxon>
        <taxon>Fungi</taxon>
        <taxon>Dikarya</taxon>
        <taxon>Basidiomycota</taxon>
        <taxon>Agaricomycotina</taxon>
        <taxon>Agaricomycetes</taxon>
        <taxon>Agaricomycetidae</taxon>
        <taxon>Agaricales</taxon>
        <taxon>Tricholomatineae</taxon>
        <taxon>Clitocybaceae</taxon>
        <taxon>Collybia</taxon>
    </lineage>
</organism>
<evidence type="ECO:0000313" key="2">
    <source>
        <dbReference type="EMBL" id="KAF9459843.1"/>
    </source>
</evidence>
<gene>
    <name evidence="2" type="ORF">BDZ94DRAFT_1267254</name>
</gene>